<evidence type="ECO:0000313" key="3">
    <source>
        <dbReference type="Proteomes" id="UP001374893"/>
    </source>
</evidence>
<dbReference type="InterPro" id="IPR003018">
    <property type="entry name" value="GAF"/>
</dbReference>
<dbReference type="InterPro" id="IPR029016">
    <property type="entry name" value="GAF-like_dom_sf"/>
</dbReference>
<dbReference type="Pfam" id="PF13185">
    <property type="entry name" value="GAF_2"/>
    <property type="match status" value="1"/>
</dbReference>
<evidence type="ECO:0000259" key="1">
    <source>
        <dbReference type="Pfam" id="PF13185"/>
    </source>
</evidence>
<keyword evidence="2" id="KW-0808">Transferase</keyword>
<dbReference type="SUPFAM" id="SSF55781">
    <property type="entry name" value="GAF domain-like"/>
    <property type="match status" value="1"/>
</dbReference>
<proteinExistence type="predicted"/>
<organism evidence="2 3">
    <name type="scientific">Haloferula helveola</name>
    <dbReference type="NCBI Taxonomy" id="490095"/>
    <lineage>
        <taxon>Bacteria</taxon>
        <taxon>Pseudomonadati</taxon>
        <taxon>Verrucomicrobiota</taxon>
        <taxon>Verrucomicrobiia</taxon>
        <taxon>Verrucomicrobiales</taxon>
        <taxon>Verrucomicrobiaceae</taxon>
        <taxon>Haloferula</taxon>
    </lineage>
</organism>
<keyword evidence="2" id="KW-0418">Kinase</keyword>
<dbReference type="Gene3D" id="3.30.450.40">
    <property type="match status" value="1"/>
</dbReference>
<reference evidence="2 3" key="1">
    <citation type="submission" date="2021-06" db="EMBL/GenBank/DDBJ databases">
        <title>Complete genome of Haloferula helveola possessing various polysaccharide degrading enzymes.</title>
        <authorList>
            <person name="Takami H."/>
            <person name="Huang C."/>
            <person name="Hamasaki K."/>
        </authorList>
    </citation>
    <scope>NUCLEOTIDE SEQUENCE [LARGE SCALE GENOMIC DNA]</scope>
    <source>
        <strain evidence="2 3">CN-1</strain>
    </source>
</reference>
<feature type="domain" description="GAF" evidence="1">
    <location>
        <begin position="5"/>
        <end position="133"/>
    </location>
</feature>
<keyword evidence="3" id="KW-1185">Reference proteome</keyword>
<name>A0ABM7RHI2_9BACT</name>
<sequence>MWLSSVLESFGCQTGTLHRSPDGKWLDLVVAIGVPESLMGTISKIPFGKGIAGAAASTREPVELCNLQQDLGGVAKEGARQTKVSGSLAVPVFSADGSRVLGTLGIGKFEPYDFSDAEKASLAAKAREVAAAWEAESGH</sequence>
<dbReference type="Proteomes" id="UP001374893">
    <property type="component" value="Chromosome"/>
</dbReference>
<protein>
    <submittedName>
        <fullName evidence="2">Histidine kinase</fullName>
    </submittedName>
</protein>
<gene>
    <name evidence="2" type="ORF">HAHE_04030</name>
</gene>
<dbReference type="EMBL" id="AP024702">
    <property type="protein sequence ID" value="BCX46495.1"/>
    <property type="molecule type" value="Genomic_DNA"/>
</dbReference>
<evidence type="ECO:0000313" key="2">
    <source>
        <dbReference type="EMBL" id="BCX46495.1"/>
    </source>
</evidence>
<accession>A0ABM7RHI2</accession>
<dbReference type="GO" id="GO:0016301">
    <property type="term" value="F:kinase activity"/>
    <property type="evidence" value="ECO:0007669"/>
    <property type="project" value="UniProtKB-KW"/>
</dbReference>